<evidence type="ECO:0000313" key="4">
    <source>
        <dbReference type="Proteomes" id="UP000323597"/>
    </source>
</evidence>
<name>A0A5D2XLE0_GOSMU</name>
<evidence type="ECO:0000256" key="2">
    <source>
        <dbReference type="ARBA" id="ARBA00023274"/>
    </source>
</evidence>
<dbReference type="GO" id="GO:0005840">
    <property type="term" value="C:ribosome"/>
    <property type="evidence" value="ECO:0007669"/>
    <property type="project" value="UniProtKB-KW"/>
</dbReference>
<dbReference type="GO" id="GO:0006412">
    <property type="term" value="P:translation"/>
    <property type="evidence" value="ECO:0007669"/>
    <property type="project" value="InterPro"/>
</dbReference>
<dbReference type="EMBL" id="CM017645">
    <property type="protein sequence ID" value="TYJ14470.1"/>
    <property type="molecule type" value="Genomic_DNA"/>
</dbReference>
<dbReference type="InterPro" id="IPR036967">
    <property type="entry name" value="Ribosomal_uS11_sf"/>
</dbReference>
<protein>
    <submittedName>
        <fullName evidence="3">Uncharacterized protein</fullName>
    </submittedName>
</protein>
<dbReference type="AlphaFoldDB" id="A0A5D2XLE0"/>
<dbReference type="Proteomes" id="UP000323597">
    <property type="component" value="Chromosome A10"/>
</dbReference>
<dbReference type="GO" id="GO:0003735">
    <property type="term" value="F:structural constituent of ribosome"/>
    <property type="evidence" value="ECO:0007669"/>
    <property type="project" value="InterPro"/>
</dbReference>
<dbReference type="GO" id="GO:1990904">
    <property type="term" value="C:ribonucleoprotein complex"/>
    <property type="evidence" value="ECO:0007669"/>
    <property type="project" value="UniProtKB-KW"/>
</dbReference>
<organism evidence="3 4">
    <name type="scientific">Gossypium mustelinum</name>
    <name type="common">Cotton</name>
    <name type="synonym">Gossypium caicoense</name>
    <dbReference type="NCBI Taxonomy" id="34275"/>
    <lineage>
        <taxon>Eukaryota</taxon>
        <taxon>Viridiplantae</taxon>
        <taxon>Streptophyta</taxon>
        <taxon>Embryophyta</taxon>
        <taxon>Tracheophyta</taxon>
        <taxon>Spermatophyta</taxon>
        <taxon>Magnoliopsida</taxon>
        <taxon>eudicotyledons</taxon>
        <taxon>Gunneridae</taxon>
        <taxon>Pentapetalae</taxon>
        <taxon>rosids</taxon>
        <taxon>malvids</taxon>
        <taxon>Malvales</taxon>
        <taxon>Malvaceae</taxon>
        <taxon>Malvoideae</taxon>
        <taxon>Gossypium</taxon>
    </lineage>
</organism>
<keyword evidence="1" id="KW-0689">Ribosomal protein</keyword>
<gene>
    <name evidence="3" type="ORF">E1A91_A10G120600v1</name>
</gene>
<dbReference type="Gene3D" id="3.30.420.80">
    <property type="entry name" value="Ribosomal protein S11"/>
    <property type="match status" value="1"/>
</dbReference>
<evidence type="ECO:0000256" key="1">
    <source>
        <dbReference type="ARBA" id="ARBA00022980"/>
    </source>
</evidence>
<reference evidence="3 4" key="1">
    <citation type="submission" date="2019-07" db="EMBL/GenBank/DDBJ databases">
        <title>WGS assembly of Gossypium mustelinum.</title>
        <authorList>
            <person name="Chen Z.J."/>
            <person name="Sreedasyam A."/>
            <person name="Ando A."/>
            <person name="Song Q."/>
            <person name="De L."/>
            <person name="Hulse-Kemp A."/>
            <person name="Ding M."/>
            <person name="Ye W."/>
            <person name="Kirkbride R."/>
            <person name="Jenkins J."/>
            <person name="Plott C."/>
            <person name="Lovell J."/>
            <person name="Lin Y.-M."/>
            <person name="Vaughn R."/>
            <person name="Liu B."/>
            <person name="Li W."/>
            <person name="Simpson S."/>
            <person name="Scheffler B."/>
            <person name="Saski C."/>
            <person name="Grover C."/>
            <person name="Hu G."/>
            <person name="Conover J."/>
            <person name="Carlson J."/>
            <person name="Shu S."/>
            <person name="Boston L."/>
            <person name="Williams M."/>
            <person name="Peterson D."/>
            <person name="Mcgee K."/>
            <person name="Jones D."/>
            <person name="Wendel J."/>
            <person name="Stelly D."/>
            <person name="Grimwood J."/>
            <person name="Schmutz J."/>
        </authorList>
    </citation>
    <scope>NUCLEOTIDE SEQUENCE [LARGE SCALE GENOMIC DNA]</scope>
    <source>
        <strain evidence="3">1408120.09</strain>
    </source>
</reference>
<keyword evidence="4" id="KW-1185">Reference proteome</keyword>
<keyword evidence="2" id="KW-0687">Ribonucleoprotein</keyword>
<sequence>MTLGPVVRDGEHVFSVAHTFASFNHSFITMVRITGGMKVKADRDEHKMFPRDARNSELRHSISNYVLQEVTKPRPLVRVLSQLSGLLLALG</sequence>
<accession>A0A5D2XLE0</accession>
<evidence type="ECO:0000313" key="3">
    <source>
        <dbReference type="EMBL" id="TYJ14470.1"/>
    </source>
</evidence>
<proteinExistence type="predicted"/>